<reference evidence="3" key="2">
    <citation type="submission" date="2011-03" db="EMBL/GenBank/DDBJ databases">
        <title>The complete genome of Desulfobacca acetoxidans DSM 11109.</title>
        <authorList>
            <consortium name="US DOE Joint Genome Institute (JGI-PGF)"/>
            <person name="Lucas S."/>
            <person name="Copeland A."/>
            <person name="Lapidus A."/>
            <person name="Bruce D."/>
            <person name="Goodwin L."/>
            <person name="Pitluck S."/>
            <person name="Peters L."/>
            <person name="Kyrpides N."/>
            <person name="Mavromatis K."/>
            <person name="Ivanova N."/>
            <person name="Ovchinnikova G."/>
            <person name="Teshima H."/>
            <person name="Detter J.C."/>
            <person name="Han C."/>
            <person name="Land M."/>
            <person name="Hauser L."/>
            <person name="Markowitz V."/>
            <person name="Cheng J.-F."/>
            <person name="Hugenholtz P."/>
            <person name="Woyke T."/>
            <person name="Wu D."/>
            <person name="Spring S."/>
            <person name="Schueler E."/>
            <person name="Brambilla E."/>
            <person name="Klenk H.-P."/>
            <person name="Eisen J.A."/>
        </authorList>
    </citation>
    <scope>NUCLEOTIDE SEQUENCE [LARGE SCALE GENOMIC DNA]</scope>
    <source>
        <strain evidence="3">ATCC 700848 / DSM 11109 / ASRB2</strain>
    </source>
</reference>
<dbReference type="KEGG" id="dao:Desac_0630"/>
<name>F2NGA0_DESAR</name>
<dbReference type="HOGENOM" id="CLU_2583978_0_0_7"/>
<proteinExistence type="predicted"/>
<feature type="coiled-coil region" evidence="1">
    <location>
        <begin position="26"/>
        <end position="53"/>
    </location>
</feature>
<evidence type="ECO:0000256" key="1">
    <source>
        <dbReference type="SAM" id="Coils"/>
    </source>
</evidence>
<dbReference type="AlphaFoldDB" id="F2NGA0"/>
<accession>F2NGA0</accession>
<reference evidence="2 3" key="1">
    <citation type="journal article" date="2011" name="Stand. Genomic Sci.">
        <title>Complete genome sequence of the acetate-degrading sulfate reducer Desulfobacca acetoxidans type strain (ASRB2).</title>
        <authorList>
            <person name="Goker M."/>
            <person name="Teshima H."/>
            <person name="Lapidus A."/>
            <person name="Nolan M."/>
            <person name="Lucas S."/>
            <person name="Hammon N."/>
            <person name="Deshpande S."/>
            <person name="Cheng J.F."/>
            <person name="Tapia R."/>
            <person name="Han C."/>
            <person name="Goodwin L."/>
            <person name="Pitluck S."/>
            <person name="Huntemann M."/>
            <person name="Liolios K."/>
            <person name="Ivanova N."/>
            <person name="Pagani I."/>
            <person name="Mavromatis K."/>
            <person name="Ovchinikova G."/>
            <person name="Pati A."/>
            <person name="Chen A."/>
            <person name="Palaniappan K."/>
            <person name="Land M."/>
            <person name="Hauser L."/>
            <person name="Brambilla E.M."/>
            <person name="Rohde M."/>
            <person name="Spring S."/>
            <person name="Detter J.C."/>
            <person name="Woyke T."/>
            <person name="Bristow J."/>
            <person name="Eisen J.A."/>
            <person name="Markowitz V."/>
            <person name="Hugenholtz P."/>
            <person name="Kyrpides N.C."/>
            <person name="Klenk H.P."/>
        </authorList>
    </citation>
    <scope>NUCLEOTIDE SEQUENCE [LARGE SCALE GENOMIC DNA]</scope>
    <source>
        <strain evidence="3">ATCC 700848 / DSM 11109 / ASRB2</strain>
    </source>
</reference>
<sequence length="80" mass="9144">MEYFLGLGTGLVLGVGGTLAVAKFRNLFKNSEVKKLRDEVRHLKRRLDEKDRHVSRMLTETEKLVQGLSQLRIPPPSQLQ</sequence>
<gene>
    <name evidence="2" type="ordered locus">Desac_0630</name>
</gene>
<evidence type="ECO:0000313" key="2">
    <source>
        <dbReference type="EMBL" id="AEB08513.1"/>
    </source>
</evidence>
<dbReference type="Proteomes" id="UP000000483">
    <property type="component" value="Chromosome"/>
</dbReference>
<dbReference type="STRING" id="880072.Desac_0630"/>
<evidence type="ECO:0000313" key="3">
    <source>
        <dbReference type="Proteomes" id="UP000000483"/>
    </source>
</evidence>
<keyword evidence="1" id="KW-0175">Coiled coil</keyword>
<protein>
    <submittedName>
        <fullName evidence="2">Uncharacterized protein</fullName>
    </submittedName>
</protein>
<keyword evidence="3" id="KW-1185">Reference proteome</keyword>
<organism evidence="2 3">
    <name type="scientific">Desulfobacca acetoxidans (strain ATCC 700848 / DSM 11109 / ASRB2)</name>
    <dbReference type="NCBI Taxonomy" id="880072"/>
    <lineage>
        <taxon>Bacteria</taxon>
        <taxon>Pseudomonadati</taxon>
        <taxon>Thermodesulfobacteriota</taxon>
        <taxon>Desulfobaccia</taxon>
        <taxon>Desulfobaccales</taxon>
        <taxon>Desulfobaccaceae</taxon>
        <taxon>Desulfobacca</taxon>
    </lineage>
</organism>
<dbReference type="EMBL" id="CP002629">
    <property type="protein sequence ID" value="AEB08513.1"/>
    <property type="molecule type" value="Genomic_DNA"/>
</dbReference>